<dbReference type="EMBL" id="CM024809">
    <property type="protein sequence ID" value="KAG8006022.1"/>
    <property type="molecule type" value="Genomic_DNA"/>
</dbReference>
<gene>
    <name evidence="1" type="primary">GIMAP7.10</name>
    <name evidence="1" type="ORF">GBF38_005132</name>
</gene>
<name>A0ACB7EUX3_NIBAL</name>
<feature type="non-terminal residue" evidence="1">
    <location>
        <position position="244"/>
    </location>
</feature>
<comment type="caution">
    <text evidence="1">The sequence shown here is derived from an EMBL/GenBank/DDBJ whole genome shotgun (WGS) entry which is preliminary data.</text>
</comment>
<proteinExistence type="predicted"/>
<protein>
    <submittedName>
        <fullName evidence="1">GTPase IMAP family member 7</fullName>
    </submittedName>
</protein>
<evidence type="ECO:0000313" key="1">
    <source>
        <dbReference type="EMBL" id="KAG8006022.1"/>
    </source>
</evidence>
<organism evidence="1 2">
    <name type="scientific">Nibea albiflora</name>
    <name type="common">Yellow drum</name>
    <name type="synonym">Corvina albiflora</name>
    <dbReference type="NCBI Taxonomy" id="240163"/>
    <lineage>
        <taxon>Eukaryota</taxon>
        <taxon>Metazoa</taxon>
        <taxon>Chordata</taxon>
        <taxon>Craniata</taxon>
        <taxon>Vertebrata</taxon>
        <taxon>Euteleostomi</taxon>
        <taxon>Actinopterygii</taxon>
        <taxon>Neopterygii</taxon>
        <taxon>Teleostei</taxon>
        <taxon>Neoteleostei</taxon>
        <taxon>Acanthomorphata</taxon>
        <taxon>Eupercaria</taxon>
        <taxon>Sciaenidae</taxon>
        <taxon>Nibea</taxon>
    </lineage>
</organism>
<dbReference type="Proteomes" id="UP000805704">
    <property type="component" value="Chromosome 21"/>
</dbReference>
<evidence type="ECO:0000313" key="2">
    <source>
        <dbReference type="Proteomes" id="UP000805704"/>
    </source>
</evidence>
<keyword evidence="2" id="KW-1185">Reference proteome</keyword>
<feature type="non-terminal residue" evidence="1">
    <location>
        <position position="1"/>
    </location>
</feature>
<sequence length="244" mass="28054">LSVSNRRIVLLGKTGVGKSSLANNIFGEKVFKVDHTVSSGTIKCEAKTKSVHGRSITLIDCPGFFDTRRSEDEMKPEIVRCITECAPGPHAFLIVFKVERFTEQEQAVVNRINEYFSEEAFRYATVVFTHGDQLPEGQTIEDFVHQNKEENKPLSDLVKNCGGRCHVIDNKYWNQKPKEDYRSNQFQVEELLKTIEKMVMENKGRCYTNEMLQAVEEEIKQEQEKIRHQKSSGNMSEEEIRETA</sequence>
<reference evidence="1" key="1">
    <citation type="submission" date="2020-04" db="EMBL/GenBank/DDBJ databases">
        <title>A chromosome-scale assembly and high-density genetic map of the yellow drum (Nibea albiflora) genome.</title>
        <authorList>
            <person name="Xu D."/>
            <person name="Zhang W."/>
            <person name="Chen R."/>
            <person name="Tan P."/>
            <person name="Wang L."/>
            <person name="Song H."/>
            <person name="Tian L."/>
            <person name="Zhu Q."/>
            <person name="Wang B."/>
        </authorList>
    </citation>
    <scope>NUCLEOTIDE SEQUENCE</scope>
    <source>
        <strain evidence="1">ZJHYS-2018</strain>
    </source>
</reference>
<accession>A0ACB7EUX3</accession>